<evidence type="ECO:0000256" key="7">
    <source>
        <dbReference type="RuleBase" id="RU000394"/>
    </source>
</evidence>
<proteinExistence type="inferred from homology"/>
<reference evidence="11" key="1">
    <citation type="submission" date="2023-05" db="EMBL/GenBank/DDBJ databases">
        <title>Nepenthes gracilis genome sequencing.</title>
        <authorList>
            <person name="Fukushima K."/>
        </authorList>
    </citation>
    <scope>NUCLEOTIDE SEQUENCE</scope>
    <source>
        <strain evidence="11">SING2019-196</strain>
    </source>
</reference>
<evidence type="ECO:0000256" key="3">
    <source>
        <dbReference type="ARBA" id="ARBA00022741"/>
    </source>
</evidence>
<evidence type="ECO:0000256" key="5">
    <source>
        <dbReference type="ARBA" id="ARBA00023175"/>
    </source>
</evidence>
<evidence type="ECO:0000256" key="4">
    <source>
        <dbReference type="ARBA" id="ARBA00022840"/>
    </source>
</evidence>
<dbReference type="GO" id="GO:0008017">
    <property type="term" value="F:microtubule binding"/>
    <property type="evidence" value="ECO:0007669"/>
    <property type="project" value="InterPro"/>
</dbReference>
<dbReference type="SMART" id="SM00129">
    <property type="entry name" value="KISc"/>
    <property type="match status" value="1"/>
</dbReference>
<dbReference type="PANTHER" id="PTHR47972">
    <property type="entry name" value="KINESIN-LIKE PROTEIN KLP-3"/>
    <property type="match status" value="1"/>
</dbReference>
<dbReference type="InterPro" id="IPR019821">
    <property type="entry name" value="Kinesin_motor_CS"/>
</dbReference>
<dbReference type="GO" id="GO:0005874">
    <property type="term" value="C:microtubule"/>
    <property type="evidence" value="ECO:0007669"/>
    <property type="project" value="UniProtKB-KW"/>
</dbReference>
<sequence length="773" mass="87048">MVGPRSNGVSNRQAFSVIDGGQDQAPFSAPPSASASNAGSECSAIEFTKEDVEALLNERVKIKNRFNYKERCDQMTDYIKRLRICIRWFQEHEGGYLIEQEHLQEMLDSAEKKCTQTEVLMQNKEEELNAIIMELRKTYTLLQEKCAKEELDKLAVMDSLSREKEARIAAEKLQATLSEDLGKAQQEHLNINQKISSLNDMYKRLQEYNTSLQHYNSRLQTELASANETLKSAERERSAALEDLGTSRGENKSLHDQLTSSREALNEAVTQKESLANEIGCLRVELQQMREDRDRQSLLVQTLTEEIANYKECAGKSDSELHSLLMKSNEMESRCFSQNELIRALQDRLALTQKTLQMCDLSAMEVRSEFEEQRKVVQDLQNRLADAEVKLVEGENLRKKLHNTILELKGNIRVFCRVRPLLPEEGSTAEAKAITFPTFTETLGRGIDLLQNGQKYSFVFDKVFRPEATQEDVFVEISQLIQSALDGYKVCIFAYGQTGSGKTFTMMGGPGNGGEQKGLIPRSLEQIFETRQYLQSQGWKYELQVSVLEIYNETIRDLLSPNKSWSDASRAENGVSGKQYTIKHDANGNTHVSDLTVVDVCSTREVSYLLDKAAQSRSAGRTLMNEQSSRSHFVFTLRIFGVNESTEQQVQGVLNLIDLAGSERLSKSGSSGDRLKETQAINKSLSCLSDVVFALAKKEDHVPFRNSKLTYLLQPCLGGDSKTLMFVNISPEPSSSGESLCSLRFAARVNACEIGIPRRQTNVRSFESRLSYG</sequence>
<dbReference type="PRINTS" id="PR00380">
    <property type="entry name" value="KINESINHEAVY"/>
</dbReference>
<protein>
    <recommendedName>
        <fullName evidence="7">Kinesin-like protein</fullName>
    </recommendedName>
</protein>
<feature type="domain" description="Kinesin motor" evidence="10">
    <location>
        <begin position="411"/>
        <end position="752"/>
    </location>
</feature>
<dbReference type="FunFam" id="3.40.850.10:FF:000048">
    <property type="entry name" value="Kinesin-like protein"/>
    <property type="match status" value="1"/>
</dbReference>
<dbReference type="PROSITE" id="PS00411">
    <property type="entry name" value="KINESIN_MOTOR_1"/>
    <property type="match status" value="1"/>
</dbReference>
<keyword evidence="4 6" id="KW-0067">ATP-binding</keyword>
<dbReference type="GO" id="GO:0003777">
    <property type="term" value="F:microtubule motor activity"/>
    <property type="evidence" value="ECO:0007669"/>
    <property type="project" value="InterPro"/>
</dbReference>
<comment type="caution">
    <text evidence="11">The sequence shown here is derived from an EMBL/GenBank/DDBJ whole genome shotgun (WGS) entry which is preliminary data.</text>
</comment>
<organism evidence="11 12">
    <name type="scientific">Nepenthes gracilis</name>
    <name type="common">Slender pitcher plant</name>
    <dbReference type="NCBI Taxonomy" id="150966"/>
    <lineage>
        <taxon>Eukaryota</taxon>
        <taxon>Viridiplantae</taxon>
        <taxon>Streptophyta</taxon>
        <taxon>Embryophyta</taxon>
        <taxon>Tracheophyta</taxon>
        <taxon>Spermatophyta</taxon>
        <taxon>Magnoliopsida</taxon>
        <taxon>eudicotyledons</taxon>
        <taxon>Gunneridae</taxon>
        <taxon>Pentapetalae</taxon>
        <taxon>Caryophyllales</taxon>
        <taxon>Nepenthaceae</taxon>
        <taxon>Nepenthes</taxon>
    </lineage>
</organism>
<dbReference type="AlphaFoldDB" id="A0AAD3XIL9"/>
<dbReference type="InterPro" id="IPR001752">
    <property type="entry name" value="Kinesin_motor_dom"/>
</dbReference>
<dbReference type="Pfam" id="PF00225">
    <property type="entry name" value="Kinesin"/>
    <property type="match status" value="1"/>
</dbReference>
<evidence type="ECO:0000256" key="8">
    <source>
        <dbReference type="SAM" id="Coils"/>
    </source>
</evidence>
<evidence type="ECO:0000256" key="9">
    <source>
        <dbReference type="SAM" id="MobiDB-lite"/>
    </source>
</evidence>
<feature type="compositionally biased region" description="Basic and acidic residues" evidence="9">
    <location>
        <begin position="231"/>
        <end position="240"/>
    </location>
</feature>
<dbReference type="SUPFAM" id="SSF52540">
    <property type="entry name" value="P-loop containing nucleoside triphosphate hydrolases"/>
    <property type="match status" value="1"/>
</dbReference>
<dbReference type="Proteomes" id="UP001279734">
    <property type="component" value="Unassembled WGS sequence"/>
</dbReference>
<keyword evidence="5 6" id="KW-0505">Motor protein</keyword>
<evidence type="ECO:0000259" key="10">
    <source>
        <dbReference type="PROSITE" id="PS50067"/>
    </source>
</evidence>
<evidence type="ECO:0000313" key="12">
    <source>
        <dbReference type="Proteomes" id="UP001279734"/>
    </source>
</evidence>
<keyword evidence="12" id="KW-1185">Reference proteome</keyword>
<accession>A0AAD3XIL9</accession>
<evidence type="ECO:0000256" key="6">
    <source>
        <dbReference type="PROSITE-ProRule" id="PRU00283"/>
    </source>
</evidence>
<keyword evidence="2 7" id="KW-0493">Microtubule</keyword>
<feature type="binding site" evidence="6">
    <location>
        <begin position="496"/>
        <end position="503"/>
    </location>
    <ligand>
        <name>ATP</name>
        <dbReference type="ChEBI" id="CHEBI:30616"/>
    </ligand>
</feature>
<dbReference type="Gene3D" id="3.40.850.10">
    <property type="entry name" value="Kinesin motor domain"/>
    <property type="match status" value="1"/>
</dbReference>
<keyword evidence="8" id="KW-0175">Coiled coil</keyword>
<dbReference type="PANTHER" id="PTHR47972:SF46">
    <property type="entry name" value="KINESIN-LIKE PROTEIN"/>
    <property type="match status" value="1"/>
</dbReference>
<evidence type="ECO:0000313" key="11">
    <source>
        <dbReference type="EMBL" id="GMH05701.1"/>
    </source>
</evidence>
<evidence type="ECO:0000256" key="1">
    <source>
        <dbReference type="ARBA" id="ARBA00010899"/>
    </source>
</evidence>
<name>A0AAD3XIL9_NEPGR</name>
<dbReference type="PROSITE" id="PS50067">
    <property type="entry name" value="KINESIN_MOTOR_2"/>
    <property type="match status" value="1"/>
</dbReference>
<dbReference type="InterPro" id="IPR027640">
    <property type="entry name" value="Kinesin-like_fam"/>
</dbReference>
<dbReference type="EMBL" id="BSYO01000006">
    <property type="protein sequence ID" value="GMH05701.1"/>
    <property type="molecule type" value="Genomic_DNA"/>
</dbReference>
<comment type="similarity">
    <text evidence="1">Belongs to the TRAFAC class myosin-kinesin ATPase superfamily. Kinesin family. KIN-14 subfamily.</text>
</comment>
<dbReference type="InterPro" id="IPR036961">
    <property type="entry name" value="Kinesin_motor_dom_sf"/>
</dbReference>
<keyword evidence="3 6" id="KW-0547">Nucleotide-binding</keyword>
<dbReference type="CDD" id="cd01366">
    <property type="entry name" value="KISc_C_terminal"/>
    <property type="match status" value="1"/>
</dbReference>
<evidence type="ECO:0000256" key="2">
    <source>
        <dbReference type="ARBA" id="ARBA00022701"/>
    </source>
</evidence>
<dbReference type="GO" id="GO:0007018">
    <property type="term" value="P:microtubule-based movement"/>
    <property type="evidence" value="ECO:0007669"/>
    <property type="project" value="InterPro"/>
</dbReference>
<dbReference type="GO" id="GO:0005524">
    <property type="term" value="F:ATP binding"/>
    <property type="evidence" value="ECO:0007669"/>
    <property type="project" value="UniProtKB-UniRule"/>
</dbReference>
<dbReference type="InterPro" id="IPR027417">
    <property type="entry name" value="P-loop_NTPase"/>
</dbReference>
<feature type="coiled-coil region" evidence="8">
    <location>
        <begin position="363"/>
        <end position="397"/>
    </location>
</feature>
<feature type="region of interest" description="Disordered" evidence="9">
    <location>
        <begin position="229"/>
        <end position="261"/>
    </location>
</feature>
<gene>
    <name evidence="11" type="ORF">Nepgr_007541</name>
</gene>
<feature type="coiled-coil region" evidence="8">
    <location>
        <begin position="107"/>
        <end position="152"/>
    </location>
</feature>